<dbReference type="EMBL" id="JADWDC010000039">
    <property type="protein sequence ID" value="MCC0178260.1"/>
    <property type="molecule type" value="Genomic_DNA"/>
</dbReference>
<organism evidence="2 3">
    <name type="scientific">Waterburya agarophytonicola KI4</name>
    <dbReference type="NCBI Taxonomy" id="2874699"/>
    <lineage>
        <taxon>Bacteria</taxon>
        <taxon>Bacillati</taxon>
        <taxon>Cyanobacteriota</taxon>
        <taxon>Cyanophyceae</taxon>
        <taxon>Pleurocapsales</taxon>
        <taxon>Hyellaceae</taxon>
        <taxon>Waterburya</taxon>
        <taxon>Waterburya agarophytonicola</taxon>
    </lineage>
</organism>
<keyword evidence="3" id="KW-1185">Reference proteome</keyword>
<name>A0A964BRR6_9CYAN</name>
<accession>A0A964BRR6</accession>
<dbReference type="Pfam" id="PF10057">
    <property type="entry name" value="MpsC"/>
    <property type="match status" value="1"/>
</dbReference>
<dbReference type="RefSeq" id="WP_229641327.1">
    <property type="nucleotide sequence ID" value="NZ_JADWDC010000039.1"/>
</dbReference>
<evidence type="ECO:0000313" key="3">
    <source>
        <dbReference type="Proteomes" id="UP000729733"/>
    </source>
</evidence>
<evidence type="ECO:0000313" key="2">
    <source>
        <dbReference type="EMBL" id="MCC0178260.1"/>
    </source>
</evidence>
<dbReference type="InterPro" id="IPR018745">
    <property type="entry name" value="MpsC"/>
</dbReference>
<evidence type="ECO:0000259" key="1">
    <source>
        <dbReference type="Pfam" id="PF10057"/>
    </source>
</evidence>
<gene>
    <name evidence="2" type="ORF">I4641_14865</name>
</gene>
<feature type="domain" description="Na+-translocating membrane potential-generating system MpsC" evidence="1">
    <location>
        <begin position="7"/>
        <end position="115"/>
    </location>
</feature>
<dbReference type="AlphaFoldDB" id="A0A964BRR6"/>
<comment type="caution">
    <text evidence="2">The sequence shown here is derived from an EMBL/GenBank/DDBJ whole genome shotgun (WGS) entry which is preliminary data.</text>
</comment>
<protein>
    <submittedName>
        <fullName evidence="2">DUF2294 domain-containing protein</fullName>
    </submittedName>
</protein>
<reference evidence="2" key="1">
    <citation type="journal article" date="2021" name="Antonie Van Leeuwenhoek">
        <title>Draft genome and description of Waterburya agarophytonicola gen. nov. sp. nov. (Pleurocapsales, Cyanobacteria): a seaweed symbiont.</title>
        <authorList>
            <person name="Bonthond G."/>
            <person name="Shalygin S."/>
            <person name="Bayer T."/>
            <person name="Weinberger F."/>
        </authorList>
    </citation>
    <scope>NUCLEOTIDE SEQUENCE</scope>
    <source>
        <strain evidence="2">KI4</strain>
    </source>
</reference>
<sequence length="134" mass="15023">MTDNLVTRGQLERELSQKVQAFYRSHLGHQPSKVTCQLFSGKVAIIIEDSITSAEQILLDKGKEDLAQKVRSNLDNAIQPELKQLIEEIVKVEVIDILSDATLETGRTGMILILNKDPEILSPEKTSKLKKINE</sequence>
<dbReference type="Proteomes" id="UP000729733">
    <property type="component" value="Unassembled WGS sequence"/>
</dbReference>
<proteinExistence type="predicted"/>